<dbReference type="EMBL" id="FQUO01000008">
    <property type="protein sequence ID" value="SHF50001.1"/>
    <property type="molecule type" value="Genomic_DNA"/>
</dbReference>
<dbReference type="AlphaFoldDB" id="A0A1M5C5L7"/>
<sequence length="64" mass="7231">MKFFLQAFLCCLKPALLSEHFCFIVVANANAQTTFTFQNMPRLQSPFPMAEEVAEGLGRGYLLQ</sequence>
<evidence type="ECO:0000313" key="2">
    <source>
        <dbReference type="EMBL" id="SHF50001.1"/>
    </source>
</evidence>
<feature type="chain" id="PRO_5013313693" evidence="1">
    <location>
        <begin position="32"/>
        <end position="64"/>
    </location>
</feature>
<proteinExistence type="predicted"/>
<name>A0A1M5C5L7_9BACT</name>
<organism evidence="2 3">
    <name type="scientific">Cnuella takakiae</name>
    <dbReference type="NCBI Taxonomy" id="1302690"/>
    <lineage>
        <taxon>Bacteria</taxon>
        <taxon>Pseudomonadati</taxon>
        <taxon>Bacteroidota</taxon>
        <taxon>Chitinophagia</taxon>
        <taxon>Chitinophagales</taxon>
        <taxon>Chitinophagaceae</taxon>
        <taxon>Cnuella</taxon>
    </lineage>
</organism>
<gene>
    <name evidence="2" type="ORF">SAMN05444008_108247</name>
</gene>
<accession>A0A1M5C5L7</accession>
<evidence type="ECO:0000313" key="3">
    <source>
        <dbReference type="Proteomes" id="UP000184368"/>
    </source>
</evidence>
<protein>
    <submittedName>
        <fullName evidence="2">Uncharacterized protein</fullName>
    </submittedName>
</protein>
<keyword evidence="1" id="KW-0732">Signal</keyword>
<reference evidence="2 3" key="1">
    <citation type="submission" date="2016-11" db="EMBL/GenBank/DDBJ databases">
        <authorList>
            <person name="Jaros S."/>
            <person name="Januszkiewicz K."/>
            <person name="Wedrychowicz H."/>
        </authorList>
    </citation>
    <scope>NUCLEOTIDE SEQUENCE [LARGE SCALE GENOMIC DNA]</scope>
    <source>
        <strain evidence="2 3">DSM 26897</strain>
    </source>
</reference>
<dbReference type="Proteomes" id="UP000184368">
    <property type="component" value="Unassembled WGS sequence"/>
</dbReference>
<evidence type="ECO:0000256" key="1">
    <source>
        <dbReference type="SAM" id="SignalP"/>
    </source>
</evidence>
<feature type="signal peptide" evidence="1">
    <location>
        <begin position="1"/>
        <end position="31"/>
    </location>
</feature>
<keyword evidence="3" id="KW-1185">Reference proteome</keyword>